<sequence length="59" mass="6778">MSVESTLQLAADALEDVRKRLERARADADDDYEIRQAMQHLDDASEYVRKAVKEIKQQG</sequence>
<proteinExistence type="predicted"/>
<organism evidence="1">
    <name type="scientific">Chlorobaculum parvum</name>
    <dbReference type="NCBI Taxonomy" id="274539"/>
    <lineage>
        <taxon>Bacteria</taxon>
        <taxon>Pseudomonadati</taxon>
        <taxon>Chlorobiota</taxon>
        <taxon>Chlorobiia</taxon>
        <taxon>Chlorobiales</taxon>
        <taxon>Chlorobiaceae</taxon>
        <taxon>Chlorobaculum</taxon>
    </lineage>
</organism>
<name>A0A7C5DCP6_9CHLB</name>
<evidence type="ECO:0000313" key="1">
    <source>
        <dbReference type="EMBL" id="HHE31096.1"/>
    </source>
</evidence>
<gene>
    <name evidence="1" type="ORF">ENL07_00275</name>
</gene>
<dbReference type="EMBL" id="DRSQ01000006">
    <property type="protein sequence ID" value="HHE31096.1"/>
    <property type="molecule type" value="Genomic_DNA"/>
</dbReference>
<accession>A0A7C5DCP6</accession>
<dbReference type="AlphaFoldDB" id="A0A7C5DCP6"/>
<protein>
    <submittedName>
        <fullName evidence="1">Uncharacterized protein</fullName>
    </submittedName>
</protein>
<dbReference type="Proteomes" id="UP000886058">
    <property type="component" value="Unassembled WGS sequence"/>
</dbReference>
<comment type="caution">
    <text evidence="1">The sequence shown here is derived from an EMBL/GenBank/DDBJ whole genome shotgun (WGS) entry which is preliminary data.</text>
</comment>
<reference evidence="1" key="1">
    <citation type="journal article" date="2020" name="mSystems">
        <title>Genome- and Community-Level Interaction Insights into Carbon Utilization and Element Cycling Functions of Hydrothermarchaeota in Hydrothermal Sediment.</title>
        <authorList>
            <person name="Zhou Z."/>
            <person name="Liu Y."/>
            <person name="Xu W."/>
            <person name="Pan J."/>
            <person name="Luo Z.H."/>
            <person name="Li M."/>
        </authorList>
    </citation>
    <scope>NUCLEOTIDE SEQUENCE [LARGE SCALE GENOMIC DNA]</scope>
    <source>
        <strain evidence="1">HyVt-633</strain>
    </source>
</reference>